<evidence type="ECO:0000256" key="2">
    <source>
        <dbReference type="ARBA" id="ARBA00023125"/>
    </source>
</evidence>
<feature type="domain" description="HTH tetR-type" evidence="5">
    <location>
        <begin position="9"/>
        <end position="69"/>
    </location>
</feature>
<dbReference type="SUPFAM" id="SSF46689">
    <property type="entry name" value="Homeodomain-like"/>
    <property type="match status" value="1"/>
</dbReference>
<evidence type="ECO:0000313" key="6">
    <source>
        <dbReference type="EMBL" id="ALO43995.1"/>
    </source>
</evidence>
<keyword evidence="3" id="KW-0804">Transcription</keyword>
<evidence type="ECO:0000256" key="1">
    <source>
        <dbReference type="ARBA" id="ARBA00023015"/>
    </source>
</evidence>
<dbReference type="Gene3D" id="1.10.357.10">
    <property type="entry name" value="Tetracycline Repressor, domain 2"/>
    <property type="match status" value="1"/>
</dbReference>
<keyword evidence="2 4" id="KW-0238">DNA-binding</keyword>
<dbReference type="Pfam" id="PF00440">
    <property type="entry name" value="TetR_N"/>
    <property type="match status" value="1"/>
</dbReference>
<dbReference type="InterPro" id="IPR009057">
    <property type="entry name" value="Homeodomain-like_sf"/>
</dbReference>
<organism evidence="6 7">
    <name type="scientific">Pseudoalteromonas phenolica</name>
    <dbReference type="NCBI Taxonomy" id="161398"/>
    <lineage>
        <taxon>Bacteria</taxon>
        <taxon>Pseudomonadati</taxon>
        <taxon>Pseudomonadota</taxon>
        <taxon>Gammaproteobacteria</taxon>
        <taxon>Alteromonadales</taxon>
        <taxon>Pseudoalteromonadaceae</taxon>
        <taxon>Pseudoalteromonas</taxon>
    </lineage>
</organism>
<dbReference type="Gene3D" id="1.10.10.60">
    <property type="entry name" value="Homeodomain-like"/>
    <property type="match status" value="1"/>
</dbReference>
<evidence type="ECO:0000256" key="3">
    <source>
        <dbReference type="ARBA" id="ARBA00023163"/>
    </source>
</evidence>
<reference evidence="7" key="1">
    <citation type="submission" date="2015-11" db="EMBL/GenBank/DDBJ databases">
        <authorList>
            <person name="Kim K.M."/>
        </authorList>
    </citation>
    <scope>NUCLEOTIDE SEQUENCE [LARGE SCALE GENOMIC DNA]</scope>
    <source>
        <strain evidence="7">KCTC 12086</strain>
    </source>
</reference>
<evidence type="ECO:0000313" key="7">
    <source>
        <dbReference type="Proteomes" id="UP000061457"/>
    </source>
</evidence>
<dbReference type="OrthoDB" id="9798857at2"/>
<protein>
    <submittedName>
        <fullName evidence="6">Transcriptional regulator</fullName>
    </submittedName>
</protein>
<gene>
    <name evidence="6" type="ORF">PP2015_3521</name>
</gene>
<dbReference type="AlphaFoldDB" id="A0A0S2K6P4"/>
<dbReference type="KEGG" id="pphe:PP2015_3521"/>
<sequence>MPWDVTHKTKSKEKILICAAKLFVEKGFDAVGINDVMKSANMTRGAFYAHFKSKADLYNQALVVAAFKARENITHGCDQGFASLQHNYLQQGQDPALKDNQQCPIALLISDIRQREPLVRETYEKVFKGFVKFIESQGLTEAEALKEAATMIGAVALSESLTDKNLVEKLLVACQR</sequence>
<dbReference type="PATRIC" id="fig|161398.10.peg.3588"/>
<dbReference type="SUPFAM" id="SSF48498">
    <property type="entry name" value="Tetracyclin repressor-like, C-terminal domain"/>
    <property type="match status" value="1"/>
</dbReference>
<dbReference type="PROSITE" id="PS50977">
    <property type="entry name" value="HTH_TETR_2"/>
    <property type="match status" value="1"/>
</dbReference>
<dbReference type="STRING" id="161398.PP2015_3521"/>
<name>A0A0S2K6P4_9GAMM</name>
<dbReference type="GO" id="GO:0003677">
    <property type="term" value="F:DNA binding"/>
    <property type="evidence" value="ECO:0007669"/>
    <property type="project" value="UniProtKB-UniRule"/>
</dbReference>
<dbReference type="PRINTS" id="PR00455">
    <property type="entry name" value="HTHTETR"/>
</dbReference>
<feature type="DNA-binding region" description="H-T-H motif" evidence="4">
    <location>
        <begin position="32"/>
        <end position="51"/>
    </location>
</feature>
<evidence type="ECO:0000259" key="5">
    <source>
        <dbReference type="PROSITE" id="PS50977"/>
    </source>
</evidence>
<dbReference type="EMBL" id="CP013188">
    <property type="protein sequence ID" value="ALO43995.1"/>
    <property type="molecule type" value="Genomic_DNA"/>
</dbReference>
<accession>A0A0S2K6P4</accession>
<dbReference type="InterPro" id="IPR001647">
    <property type="entry name" value="HTH_TetR"/>
</dbReference>
<keyword evidence="1" id="KW-0805">Transcription regulation</keyword>
<evidence type="ECO:0000256" key="4">
    <source>
        <dbReference type="PROSITE-ProRule" id="PRU00335"/>
    </source>
</evidence>
<dbReference type="Proteomes" id="UP000061457">
    <property type="component" value="Chromosome II"/>
</dbReference>
<dbReference type="RefSeq" id="WP_058031876.1">
    <property type="nucleotide sequence ID" value="NZ_CP013188.1"/>
</dbReference>
<proteinExistence type="predicted"/>
<dbReference type="PANTHER" id="PTHR47506">
    <property type="entry name" value="TRANSCRIPTIONAL REGULATORY PROTEIN"/>
    <property type="match status" value="1"/>
</dbReference>
<dbReference type="InterPro" id="IPR036271">
    <property type="entry name" value="Tet_transcr_reg_TetR-rel_C_sf"/>
</dbReference>
<keyword evidence="7" id="KW-1185">Reference proteome</keyword>
<dbReference type="PANTHER" id="PTHR47506:SF7">
    <property type="entry name" value="TRANSCRIPTIONAL REGULATORY PROTEIN"/>
    <property type="match status" value="1"/>
</dbReference>